<accession>A0ABP0EUV1</accession>
<sequence length="48" mass="5779">MLKGIFLNIVKIPTKLLQQQKSTMLNNMNKKERNFNEHLLTMCKRYPE</sequence>
<reference evidence="1 2" key="1">
    <citation type="submission" date="2024-01" db="EMBL/GenBank/DDBJ databases">
        <authorList>
            <person name="Kunselman E."/>
        </authorList>
    </citation>
    <scope>NUCLEOTIDE SEQUENCE [LARGE SCALE GENOMIC DNA]</scope>
    <source>
        <strain evidence="1">2 abalone samples</strain>
    </source>
</reference>
<comment type="caution">
    <text evidence="1">The sequence shown here is derived from an EMBL/GenBank/DDBJ whole genome shotgun (WGS) entry which is preliminary data.</text>
</comment>
<organism evidence="1 2">
    <name type="scientific">Candidatus Xenohaliotis californiensis</name>
    <dbReference type="NCBI Taxonomy" id="84677"/>
    <lineage>
        <taxon>Bacteria</taxon>
        <taxon>Pseudomonadati</taxon>
        <taxon>Pseudomonadota</taxon>
        <taxon>Alphaproteobacteria</taxon>
        <taxon>Rickettsiales</taxon>
        <taxon>Anaplasmataceae</taxon>
        <taxon>Candidatus Xenohaliotis</taxon>
    </lineage>
</organism>
<name>A0ABP0EUV1_9RICK</name>
<gene>
    <name evidence="1" type="ORF">CAXC1_120068</name>
</gene>
<evidence type="ECO:0000313" key="1">
    <source>
        <dbReference type="EMBL" id="CAK8162384.1"/>
    </source>
</evidence>
<keyword evidence="2" id="KW-1185">Reference proteome</keyword>
<protein>
    <submittedName>
        <fullName evidence="1">Uncharacterized protein</fullName>
    </submittedName>
</protein>
<dbReference type="EMBL" id="CAWVOK010000003">
    <property type="protein sequence ID" value="CAK8162384.1"/>
    <property type="molecule type" value="Genomic_DNA"/>
</dbReference>
<evidence type="ECO:0000313" key="2">
    <source>
        <dbReference type="Proteomes" id="UP001314181"/>
    </source>
</evidence>
<dbReference type="Proteomes" id="UP001314181">
    <property type="component" value="Unassembled WGS sequence"/>
</dbReference>
<proteinExistence type="predicted"/>